<reference evidence="2" key="1">
    <citation type="journal article" date="2023" name="J. Hazard. Mater.">
        <title>Anaerobic biodegradation of pyrene and benzo[a]pyrene by a new sulfate-reducing Desulforamulus aquiferis strain DSA.</title>
        <authorList>
            <person name="Zhang Z."/>
            <person name="Sun J."/>
            <person name="Gong X."/>
            <person name="Wang C."/>
            <person name="Wang H."/>
        </authorList>
    </citation>
    <scope>NUCLEOTIDE SEQUENCE</scope>
    <source>
        <strain evidence="2">DSA</strain>
    </source>
</reference>
<feature type="compositionally biased region" description="Low complexity" evidence="1">
    <location>
        <begin position="12"/>
        <end position="30"/>
    </location>
</feature>
<dbReference type="AlphaFoldDB" id="A0AAW7ZAR6"/>
<dbReference type="Proteomes" id="UP001172911">
    <property type="component" value="Unassembled WGS sequence"/>
</dbReference>
<comment type="caution">
    <text evidence="2">The sequence shown here is derived from an EMBL/GenBank/DDBJ whole genome shotgun (WGS) entry which is preliminary data.</text>
</comment>
<evidence type="ECO:0008006" key="4">
    <source>
        <dbReference type="Google" id="ProtNLM"/>
    </source>
</evidence>
<reference evidence="2" key="2">
    <citation type="submission" date="2023-03" db="EMBL/GenBank/DDBJ databases">
        <authorList>
            <person name="Zhang Z."/>
        </authorList>
    </citation>
    <scope>NUCLEOTIDE SEQUENCE</scope>
    <source>
        <strain evidence="2">DSA</strain>
    </source>
</reference>
<proteinExistence type="predicted"/>
<gene>
    <name evidence="2" type="ORF">P6N53_04580</name>
</gene>
<organism evidence="2 3">
    <name type="scientific">Desulforamulus aquiferis</name>
    <dbReference type="NCBI Taxonomy" id="1397668"/>
    <lineage>
        <taxon>Bacteria</taxon>
        <taxon>Bacillati</taxon>
        <taxon>Bacillota</taxon>
        <taxon>Clostridia</taxon>
        <taxon>Eubacteriales</taxon>
        <taxon>Peptococcaceae</taxon>
        <taxon>Desulforamulus</taxon>
    </lineage>
</organism>
<protein>
    <recommendedName>
        <fullName evidence="4">Spore coat protein</fullName>
    </recommendedName>
</protein>
<keyword evidence="3" id="KW-1185">Reference proteome</keyword>
<evidence type="ECO:0000256" key="1">
    <source>
        <dbReference type="SAM" id="MobiDB-lite"/>
    </source>
</evidence>
<name>A0AAW7ZAR6_9FIRM</name>
<evidence type="ECO:0000313" key="2">
    <source>
        <dbReference type="EMBL" id="MDO7786496.1"/>
    </source>
</evidence>
<feature type="compositionally biased region" description="Basic and acidic residues" evidence="1">
    <location>
        <begin position="31"/>
        <end position="40"/>
    </location>
</feature>
<feature type="region of interest" description="Disordered" evidence="1">
    <location>
        <begin position="1"/>
        <end position="59"/>
    </location>
</feature>
<sequence length="59" mass="6919">MGYGFGPWYGAPVKKPVQEQPKAKPPVQEKQPPKKQEKKYPQFPFNFGPFMPNKNWNKK</sequence>
<dbReference type="EMBL" id="JARPTC010000005">
    <property type="protein sequence ID" value="MDO7786496.1"/>
    <property type="molecule type" value="Genomic_DNA"/>
</dbReference>
<dbReference type="RefSeq" id="WP_304541536.1">
    <property type="nucleotide sequence ID" value="NZ_JARPTC010000005.1"/>
</dbReference>
<evidence type="ECO:0000313" key="3">
    <source>
        <dbReference type="Proteomes" id="UP001172911"/>
    </source>
</evidence>
<accession>A0AAW7ZAR6</accession>